<evidence type="ECO:0000313" key="2">
    <source>
        <dbReference type="EMBL" id="PKA66599.1"/>
    </source>
</evidence>
<keyword evidence="3" id="KW-1185">Reference proteome</keyword>
<dbReference type="InterPro" id="IPR058352">
    <property type="entry name" value="DUF8039"/>
</dbReference>
<evidence type="ECO:0000259" key="1">
    <source>
        <dbReference type="Pfam" id="PF26133"/>
    </source>
</evidence>
<name>A0A2I0BFN5_9ASPA</name>
<dbReference type="EMBL" id="KZ451885">
    <property type="protein sequence ID" value="PKA66599.1"/>
    <property type="molecule type" value="Genomic_DNA"/>
</dbReference>
<sequence>MTLLKEIVMRGYGFTQASPLASVSGSFMRGNPSPPPVLAERMHCLIACVTPTNVVAHGRVVNPVAPVVHTLSIGDGICTVIVDHVIDGSASLIFPIDDKTIIGEALRYVIPWPTWFISHDDQV</sequence>
<gene>
    <name evidence="2" type="ORF">AXF42_Ash003254</name>
</gene>
<feature type="domain" description="DUF8039" evidence="1">
    <location>
        <begin position="38"/>
        <end position="117"/>
    </location>
</feature>
<evidence type="ECO:0000313" key="3">
    <source>
        <dbReference type="Proteomes" id="UP000236161"/>
    </source>
</evidence>
<organism evidence="2 3">
    <name type="scientific">Apostasia shenzhenica</name>
    <dbReference type="NCBI Taxonomy" id="1088818"/>
    <lineage>
        <taxon>Eukaryota</taxon>
        <taxon>Viridiplantae</taxon>
        <taxon>Streptophyta</taxon>
        <taxon>Embryophyta</taxon>
        <taxon>Tracheophyta</taxon>
        <taxon>Spermatophyta</taxon>
        <taxon>Magnoliopsida</taxon>
        <taxon>Liliopsida</taxon>
        <taxon>Asparagales</taxon>
        <taxon>Orchidaceae</taxon>
        <taxon>Apostasioideae</taxon>
        <taxon>Apostasia</taxon>
    </lineage>
</organism>
<dbReference type="Proteomes" id="UP000236161">
    <property type="component" value="Unassembled WGS sequence"/>
</dbReference>
<dbReference type="AlphaFoldDB" id="A0A2I0BFN5"/>
<protein>
    <recommendedName>
        <fullName evidence="1">DUF8039 domain-containing protein</fullName>
    </recommendedName>
</protein>
<accession>A0A2I0BFN5</accession>
<reference evidence="2 3" key="1">
    <citation type="journal article" date="2017" name="Nature">
        <title>The Apostasia genome and the evolution of orchids.</title>
        <authorList>
            <person name="Zhang G.Q."/>
            <person name="Liu K.W."/>
            <person name="Li Z."/>
            <person name="Lohaus R."/>
            <person name="Hsiao Y.Y."/>
            <person name="Niu S.C."/>
            <person name="Wang J.Y."/>
            <person name="Lin Y.C."/>
            <person name="Xu Q."/>
            <person name="Chen L.J."/>
            <person name="Yoshida K."/>
            <person name="Fujiwara S."/>
            <person name="Wang Z.W."/>
            <person name="Zhang Y.Q."/>
            <person name="Mitsuda N."/>
            <person name="Wang M."/>
            <person name="Liu G.H."/>
            <person name="Pecoraro L."/>
            <person name="Huang H.X."/>
            <person name="Xiao X.J."/>
            <person name="Lin M."/>
            <person name="Wu X.Y."/>
            <person name="Wu W.L."/>
            <person name="Chen Y.Y."/>
            <person name="Chang S.B."/>
            <person name="Sakamoto S."/>
            <person name="Ohme-Takagi M."/>
            <person name="Yagi M."/>
            <person name="Zeng S.J."/>
            <person name="Shen C.Y."/>
            <person name="Yeh C.M."/>
            <person name="Luo Y.B."/>
            <person name="Tsai W.C."/>
            <person name="Van de Peer Y."/>
            <person name="Liu Z.J."/>
        </authorList>
    </citation>
    <scope>NUCLEOTIDE SEQUENCE [LARGE SCALE GENOMIC DNA]</scope>
    <source>
        <strain evidence="3">cv. Shenzhen</strain>
        <tissue evidence="2">Stem</tissue>
    </source>
</reference>
<dbReference type="Pfam" id="PF26133">
    <property type="entry name" value="DUF8039"/>
    <property type="match status" value="1"/>
</dbReference>
<proteinExistence type="predicted"/>